<evidence type="ECO:0000256" key="2">
    <source>
        <dbReference type="ARBA" id="ARBA00022737"/>
    </source>
</evidence>
<dbReference type="InterPro" id="IPR028846">
    <property type="entry name" value="Recoverin"/>
</dbReference>
<evidence type="ECO:0000256" key="1">
    <source>
        <dbReference type="ARBA" id="ARBA00022723"/>
    </source>
</evidence>
<dbReference type="STRING" id="188477.A0A433T1N7"/>
<evidence type="ECO:0000256" key="3">
    <source>
        <dbReference type="ARBA" id="ARBA00022837"/>
    </source>
</evidence>
<dbReference type="InterPro" id="IPR018247">
    <property type="entry name" value="EF_Hand_1_Ca_BS"/>
</dbReference>
<dbReference type="Pfam" id="PF00036">
    <property type="entry name" value="EF-hand_1"/>
    <property type="match status" value="1"/>
</dbReference>
<dbReference type="Gene3D" id="1.10.238.10">
    <property type="entry name" value="EF-hand"/>
    <property type="match status" value="1"/>
</dbReference>
<dbReference type="OrthoDB" id="191686at2759"/>
<dbReference type="GO" id="GO:0005509">
    <property type="term" value="F:calcium ion binding"/>
    <property type="evidence" value="ECO:0007669"/>
    <property type="project" value="InterPro"/>
</dbReference>
<dbReference type="PROSITE" id="PS00018">
    <property type="entry name" value="EF_HAND_1"/>
    <property type="match status" value="1"/>
</dbReference>
<gene>
    <name evidence="5" type="ORF">EGW08_016766</name>
</gene>
<comment type="caution">
    <text evidence="5">The sequence shown here is derived from an EMBL/GenBank/DDBJ whole genome shotgun (WGS) entry which is preliminary data.</text>
</comment>
<dbReference type="InterPro" id="IPR002048">
    <property type="entry name" value="EF_hand_dom"/>
</dbReference>
<dbReference type="PANTHER" id="PTHR23055:SF172">
    <property type="entry name" value="EF-HAND DOMAIN-CONTAINING PROTEIN"/>
    <property type="match status" value="1"/>
</dbReference>
<protein>
    <recommendedName>
        <fullName evidence="4">EF-hand domain-containing protein</fullName>
    </recommendedName>
</protein>
<keyword evidence="6" id="KW-1185">Reference proteome</keyword>
<evidence type="ECO:0000259" key="4">
    <source>
        <dbReference type="PROSITE" id="PS50222"/>
    </source>
</evidence>
<dbReference type="EMBL" id="RQTK01000740">
    <property type="protein sequence ID" value="RUS75468.1"/>
    <property type="molecule type" value="Genomic_DNA"/>
</dbReference>
<keyword evidence="2" id="KW-0677">Repeat</keyword>
<organism evidence="5 6">
    <name type="scientific">Elysia chlorotica</name>
    <name type="common">Eastern emerald elysia</name>
    <name type="synonym">Sea slug</name>
    <dbReference type="NCBI Taxonomy" id="188477"/>
    <lineage>
        <taxon>Eukaryota</taxon>
        <taxon>Metazoa</taxon>
        <taxon>Spiralia</taxon>
        <taxon>Lophotrochozoa</taxon>
        <taxon>Mollusca</taxon>
        <taxon>Gastropoda</taxon>
        <taxon>Heterobranchia</taxon>
        <taxon>Euthyneura</taxon>
        <taxon>Panpulmonata</taxon>
        <taxon>Sacoglossa</taxon>
        <taxon>Placobranchoidea</taxon>
        <taxon>Plakobranchidae</taxon>
        <taxon>Elysia</taxon>
    </lineage>
</organism>
<feature type="domain" description="EF-hand" evidence="4">
    <location>
        <begin position="34"/>
        <end position="69"/>
    </location>
</feature>
<proteinExistence type="predicted"/>
<dbReference type="PROSITE" id="PS50222">
    <property type="entry name" value="EF_HAND_2"/>
    <property type="match status" value="1"/>
</dbReference>
<evidence type="ECO:0000313" key="6">
    <source>
        <dbReference type="Proteomes" id="UP000271974"/>
    </source>
</evidence>
<reference evidence="5 6" key="1">
    <citation type="submission" date="2019-01" db="EMBL/GenBank/DDBJ databases">
        <title>A draft genome assembly of the solar-powered sea slug Elysia chlorotica.</title>
        <authorList>
            <person name="Cai H."/>
            <person name="Li Q."/>
            <person name="Fang X."/>
            <person name="Li J."/>
            <person name="Curtis N.E."/>
            <person name="Altenburger A."/>
            <person name="Shibata T."/>
            <person name="Feng M."/>
            <person name="Maeda T."/>
            <person name="Schwartz J.A."/>
            <person name="Shigenobu S."/>
            <person name="Lundholm N."/>
            <person name="Nishiyama T."/>
            <person name="Yang H."/>
            <person name="Hasebe M."/>
            <person name="Li S."/>
            <person name="Pierce S.K."/>
            <person name="Wang J."/>
        </authorList>
    </citation>
    <scope>NUCLEOTIDE SEQUENCE [LARGE SCALE GENOMIC DNA]</scope>
    <source>
        <strain evidence="5">EC2010</strain>
        <tissue evidence="5">Whole organism of an adult</tissue>
    </source>
</reference>
<name>A0A433T1N7_ELYCH</name>
<evidence type="ECO:0000313" key="5">
    <source>
        <dbReference type="EMBL" id="RUS75468.1"/>
    </source>
</evidence>
<dbReference type="SUPFAM" id="SSF47473">
    <property type="entry name" value="EF-hand"/>
    <property type="match status" value="1"/>
</dbReference>
<dbReference type="Proteomes" id="UP000271974">
    <property type="component" value="Unassembled WGS sequence"/>
</dbReference>
<keyword evidence="1" id="KW-0479">Metal-binding</keyword>
<dbReference type="PANTHER" id="PTHR23055">
    <property type="entry name" value="CALCIUM BINDING PROTEINS"/>
    <property type="match status" value="1"/>
</dbReference>
<dbReference type="InterPro" id="IPR011992">
    <property type="entry name" value="EF-hand-dom_pair"/>
</dbReference>
<dbReference type="AlphaFoldDB" id="A0A433T1N7"/>
<accession>A0A433T1N7</accession>
<keyword evidence="3" id="KW-0106">Calcium</keyword>
<dbReference type="PRINTS" id="PR00450">
    <property type="entry name" value="RECOVERIN"/>
</dbReference>
<sequence>MILQFQKLSIHCITVFQEGGEFQGIYQQFFPHGNPDKFATYVFNAFDSNKDGYISFREFIRALSITSRGTLDEKLDSHTHVRTIKRLEMSN</sequence>